<evidence type="ECO:0000256" key="5">
    <source>
        <dbReference type="ARBA" id="ARBA00023014"/>
    </source>
</evidence>
<evidence type="ECO:0000313" key="7">
    <source>
        <dbReference type="EMBL" id="MBB5032046.1"/>
    </source>
</evidence>
<dbReference type="RefSeq" id="WP_184338965.1">
    <property type="nucleotide sequence ID" value="NZ_JACHIG010000002.1"/>
</dbReference>
<evidence type="ECO:0000256" key="3">
    <source>
        <dbReference type="ARBA" id="ARBA00023002"/>
    </source>
</evidence>
<dbReference type="InterPro" id="IPR002048">
    <property type="entry name" value="EF_hand_dom"/>
</dbReference>
<proteinExistence type="predicted"/>
<organism evidence="7 8">
    <name type="scientific">Prosthecobacter vanneervenii</name>
    <dbReference type="NCBI Taxonomy" id="48466"/>
    <lineage>
        <taxon>Bacteria</taxon>
        <taxon>Pseudomonadati</taxon>
        <taxon>Verrucomicrobiota</taxon>
        <taxon>Verrucomicrobiia</taxon>
        <taxon>Verrucomicrobiales</taxon>
        <taxon>Verrucomicrobiaceae</taxon>
        <taxon>Prosthecobacter</taxon>
    </lineage>
</organism>
<dbReference type="SUPFAM" id="SSF51905">
    <property type="entry name" value="FAD/NAD(P)-binding domain"/>
    <property type="match status" value="1"/>
</dbReference>
<evidence type="ECO:0000313" key="8">
    <source>
        <dbReference type="Proteomes" id="UP000590740"/>
    </source>
</evidence>
<accession>A0A7W8DJP0</accession>
<keyword evidence="2" id="KW-0479">Metal-binding</keyword>
<dbReference type="InterPro" id="IPR036188">
    <property type="entry name" value="FAD/NAD-bd_sf"/>
</dbReference>
<keyword evidence="5" id="KW-0411">Iron-sulfur</keyword>
<feature type="domain" description="EF-hand" evidence="6">
    <location>
        <begin position="562"/>
        <end position="597"/>
    </location>
</feature>
<evidence type="ECO:0000259" key="6">
    <source>
        <dbReference type="PROSITE" id="PS50222"/>
    </source>
</evidence>
<keyword evidence="8" id="KW-1185">Reference proteome</keyword>
<dbReference type="PANTHER" id="PTHR43498:SF1">
    <property type="entry name" value="COB--COM HETERODISULFIDE REDUCTASE IRON-SULFUR SUBUNIT A"/>
    <property type="match status" value="1"/>
</dbReference>
<protein>
    <recommendedName>
        <fullName evidence="6">EF-hand domain-containing protein</fullName>
    </recommendedName>
</protein>
<dbReference type="AlphaFoldDB" id="A0A7W8DJP0"/>
<dbReference type="InterPro" id="IPR039650">
    <property type="entry name" value="HdrA-like"/>
</dbReference>
<dbReference type="Proteomes" id="UP000590740">
    <property type="component" value="Unassembled WGS sequence"/>
</dbReference>
<evidence type="ECO:0000256" key="4">
    <source>
        <dbReference type="ARBA" id="ARBA00023004"/>
    </source>
</evidence>
<keyword evidence="4" id="KW-0408">Iron</keyword>
<evidence type="ECO:0000256" key="2">
    <source>
        <dbReference type="ARBA" id="ARBA00022723"/>
    </source>
</evidence>
<dbReference type="GO" id="GO:0016491">
    <property type="term" value="F:oxidoreductase activity"/>
    <property type="evidence" value="ECO:0007669"/>
    <property type="project" value="UniProtKB-KW"/>
</dbReference>
<keyword evidence="3" id="KW-0560">Oxidoreductase</keyword>
<dbReference type="PANTHER" id="PTHR43498">
    <property type="entry name" value="FERREDOXIN:COB-COM HETERODISULFIDE REDUCTASE SUBUNIT A"/>
    <property type="match status" value="1"/>
</dbReference>
<dbReference type="GO" id="GO:0005509">
    <property type="term" value="F:calcium ion binding"/>
    <property type="evidence" value="ECO:0007669"/>
    <property type="project" value="InterPro"/>
</dbReference>
<keyword evidence="1" id="KW-0004">4Fe-4S</keyword>
<name>A0A7W8DJP0_9BACT</name>
<dbReference type="PROSITE" id="PS50222">
    <property type="entry name" value="EF_HAND_2"/>
    <property type="match status" value="1"/>
</dbReference>
<dbReference type="Pfam" id="PF12831">
    <property type="entry name" value="FAD_oxidored"/>
    <property type="match status" value="1"/>
</dbReference>
<dbReference type="GO" id="GO:0051539">
    <property type="term" value="F:4 iron, 4 sulfur cluster binding"/>
    <property type="evidence" value="ECO:0007669"/>
    <property type="project" value="UniProtKB-KW"/>
</dbReference>
<comment type="caution">
    <text evidence="7">The sequence shown here is derived from an EMBL/GenBank/DDBJ whole genome shotgun (WGS) entry which is preliminary data.</text>
</comment>
<dbReference type="EMBL" id="JACHIG010000002">
    <property type="protein sequence ID" value="MBB5032046.1"/>
    <property type="molecule type" value="Genomic_DNA"/>
</dbReference>
<dbReference type="Gene3D" id="3.50.50.60">
    <property type="entry name" value="FAD/NAD(P)-binding domain"/>
    <property type="match status" value="1"/>
</dbReference>
<evidence type="ECO:0000256" key="1">
    <source>
        <dbReference type="ARBA" id="ARBA00022485"/>
    </source>
</evidence>
<reference evidence="7 8" key="1">
    <citation type="submission" date="2020-08" db="EMBL/GenBank/DDBJ databases">
        <title>Genomic Encyclopedia of Type Strains, Phase IV (KMG-IV): sequencing the most valuable type-strain genomes for metagenomic binning, comparative biology and taxonomic classification.</title>
        <authorList>
            <person name="Goeker M."/>
        </authorList>
    </citation>
    <scope>NUCLEOTIDE SEQUENCE [LARGE SCALE GENOMIC DNA]</scope>
    <source>
        <strain evidence="7 8">DSM 12252</strain>
    </source>
</reference>
<sequence length="610" mass="66903">MMRAFLALSTLLASLHAETSSRKVDVCVYGATPGGIVAAVTAHQEGCSVLIVEPSRWVGGILGAGIKPMQDCAAPAAVGGLTTSRVFKLGNSPEVIRKAFAAWLEEEKIPVLFEHRVQKAEKTGTSITKLVLELAPPDAHGVPAPKATQTEAATVEAKVFIDASYEGDVLAAAAVPYAVGRESKEVFNEELAGVGPTTNWTPIDPYVVPGDPQSGLLPLVDKDHGLPKGAADDYTQAYNYRFYVTRDPAKRIPIEKPAGYDAKDFEVVGRYVEHLVRTTEGGEAKLLKRLREIFPGWLNSGEYNYKRESLVTIAPLGVSRYYQDGSREAKTRVWQQHLDYLSGLHEFLSTDPRVPEKFRQETAELGLNRTMHEDTAGWPHQLYVRISRRMQGPYVLTLADVWNKTQVTDSVGLALYGVDIYPVRRYAVADPSTGKMGVATEGNMFVGGSEGTGHPYPIPYRALTPKAEACGNLLVPVCFSASYIAYASARMEPVFCVMGESAGVAAAQAINEGVTVQQINVAKLQQSLLKRGQILQWTGPNVRPKPGAVAAGEWESKEAWSEEKPGWDWLFPFIDTSKDGKISRDEHEAFQEYKKQHPDWVKELKSKQGR</sequence>
<gene>
    <name evidence="7" type="ORF">HNQ65_001614</name>
</gene>